<dbReference type="InterPro" id="IPR010383">
    <property type="entry name" value="Glyco_hydrolase_94_b-supersand"/>
</dbReference>
<evidence type="ECO:0000256" key="1">
    <source>
        <dbReference type="ARBA" id="ARBA00022676"/>
    </source>
</evidence>
<keyword evidence="2" id="KW-0808">Transferase</keyword>
<evidence type="ECO:0000259" key="4">
    <source>
        <dbReference type="Pfam" id="PF17167"/>
    </source>
</evidence>
<reference evidence="5 6" key="1">
    <citation type="submission" date="2016-10" db="EMBL/GenBank/DDBJ databases">
        <authorList>
            <person name="de Groot N.N."/>
        </authorList>
    </citation>
    <scope>NUCLEOTIDE SEQUENCE [LARGE SCALE GENOMIC DNA]</scope>
    <source>
        <strain evidence="5 6">CGMCC 1.5012</strain>
    </source>
</reference>
<name>A0A1G9ZCL6_9FIRM</name>
<organism evidence="5 6">
    <name type="scientific">Acetanaerobacterium elongatum</name>
    <dbReference type="NCBI Taxonomy" id="258515"/>
    <lineage>
        <taxon>Bacteria</taxon>
        <taxon>Bacillati</taxon>
        <taxon>Bacillota</taxon>
        <taxon>Clostridia</taxon>
        <taxon>Eubacteriales</taxon>
        <taxon>Oscillospiraceae</taxon>
        <taxon>Acetanaerobacterium</taxon>
    </lineage>
</organism>
<feature type="domain" description="Glycosyl hydrolase 94 supersandwich" evidence="3">
    <location>
        <begin position="171"/>
        <end position="426"/>
    </location>
</feature>
<dbReference type="STRING" id="258515.SAMN05192585_11321"/>
<dbReference type="InterPro" id="IPR012341">
    <property type="entry name" value="6hp_glycosidase-like_sf"/>
</dbReference>
<dbReference type="Pfam" id="PF06165">
    <property type="entry name" value="GH94_b-supersand"/>
    <property type="match status" value="1"/>
</dbReference>
<gene>
    <name evidence="5" type="ORF">SAMN05192585_11321</name>
</gene>
<dbReference type="Gene3D" id="1.50.10.10">
    <property type="match status" value="1"/>
</dbReference>
<evidence type="ECO:0000313" key="6">
    <source>
        <dbReference type="Proteomes" id="UP000199182"/>
    </source>
</evidence>
<evidence type="ECO:0000313" key="5">
    <source>
        <dbReference type="EMBL" id="SDN19142.1"/>
    </source>
</evidence>
<dbReference type="Pfam" id="PF17167">
    <property type="entry name" value="Glyco_hydro_94"/>
    <property type="match status" value="1"/>
</dbReference>
<keyword evidence="1" id="KW-0328">Glycosyltransferase</keyword>
<protein>
    <submittedName>
        <fullName evidence="5">Cellobiose phosphorylase</fullName>
    </submittedName>
</protein>
<evidence type="ECO:0000256" key="2">
    <source>
        <dbReference type="ARBA" id="ARBA00022679"/>
    </source>
</evidence>
<proteinExistence type="predicted"/>
<dbReference type="RefSeq" id="WP_092639614.1">
    <property type="nucleotide sequence ID" value="NZ_FNID01000013.1"/>
</dbReference>
<dbReference type="Gene3D" id="2.60.420.10">
    <property type="entry name" value="Maltose phosphorylase, domain 3"/>
    <property type="match status" value="1"/>
</dbReference>
<keyword evidence="6" id="KW-1185">Reference proteome</keyword>
<dbReference type="OrthoDB" id="9769991at2"/>
<dbReference type="InterPro" id="IPR037018">
    <property type="entry name" value="GH65_N"/>
</dbReference>
<dbReference type="PANTHER" id="PTHR37469:SF2">
    <property type="entry name" value="CELLOBIONIC ACID PHOSPHORYLASE"/>
    <property type="match status" value="1"/>
</dbReference>
<dbReference type="Gene3D" id="2.70.98.40">
    <property type="entry name" value="Glycoside hydrolase, family 65, N-terminal domain"/>
    <property type="match status" value="1"/>
</dbReference>
<dbReference type="PANTHER" id="PTHR37469">
    <property type="entry name" value="CELLOBIONIC ACID PHOSPHORYLASE-RELATED"/>
    <property type="match status" value="1"/>
</dbReference>
<dbReference type="GO" id="GO:0005975">
    <property type="term" value="P:carbohydrate metabolic process"/>
    <property type="evidence" value="ECO:0007669"/>
    <property type="project" value="InterPro"/>
</dbReference>
<dbReference type="InterPro" id="IPR008928">
    <property type="entry name" value="6-hairpin_glycosidase_sf"/>
</dbReference>
<evidence type="ECO:0000259" key="3">
    <source>
        <dbReference type="Pfam" id="PF06165"/>
    </source>
</evidence>
<feature type="domain" description="Glycosyl hydrolase 94 catalytic" evidence="4">
    <location>
        <begin position="464"/>
        <end position="898"/>
    </location>
</feature>
<accession>A0A1G9ZCL6</accession>
<dbReference type="AlphaFoldDB" id="A0A1G9ZCL6"/>
<dbReference type="Proteomes" id="UP000199182">
    <property type="component" value="Unassembled WGS sequence"/>
</dbReference>
<sequence>MMTSIKARSPQLSPVKALGEHIGKALSSSASAVFAHANRTDIAAGVDGIPFYTPVISTLLSDSLLNPVFERAFTDGYSVLILWDAAAKEVQAFSGNNGSSQPLLLSSEETERAGTIIEQSLVWGGLLDENGFHISDLKSPQPGPNYYTNMLIGNRMNDKRPLQSTPKSVVDRLGRGSFRSHADTQVLATRWDYRPEENGNPVNRQFYLVENGKVLFYSGSPDNSSVTSARCIHAQNRTVIEYETACGLLIRRTIFILPQYEGLPLAVEAQLVEVENHGKADRNLRLVYTGMFGTPATHALMQDIIYTTVICQSHVMYNENGEIAAVSYDYNPVWDRGNIRFHSTLIHDGDRVIYPDSFCFKYDELVGDGTLRNPQFVAALPNRHTRKGPGFFAVGAPLTVKAGETVSVDNFTGLVSDAVDDSYSYPETTYTQISALIERFKAEGALKAALNEVIAFCGKYSSFLSVQSGDKLFDSYVNHNLPFQVFYQTFVSRSFDQTQKGFREIGFREIQDIFASMYYFTGMNRPDFVKQLITEWASNVYGMGYANHNFYWKGKEPGVYSDDSLWLLQAIGRYVDLTGDLTILEEEIPMADGGMRKLADTIGAIITYSAKISVGKHGFPLIDAADWNDCLHVDPDCLNGKQKEEAYNLQLEKGGRYGDPFESNLSESIMNAFLLKVAIDIAARLASARGISSEAESYHRLGAELAERLQKDTWKGDFFARVLFNRGGAIDYLGAQGDNLQIEAGAKGTYFLNSFTWAVFADVATDAQIAVMLDTIDNNLKTPYGYRLCSGVDYPRIAPKVSVSLYFQGDRENSGVFKHANTMAAAAMLKAANSVKDAALARRLTETAYWIMDVILPYKTLQAPFVTCGNPRFCTQYNNYETGENIGPTLSGTSTWLLISLMMSFGIEYRADGLKLSPLLRPEETTLSFSLKTNGTTYAVTVSKPKGFKRITDGCGIMLDGKPFTGNLLPLFSDGEVHTVVLTF</sequence>
<dbReference type="InterPro" id="IPR052047">
    <property type="entry name" value="GH94_Enzymes"/>
</dbReference>
<dbReference type="GO" id="GO:0016757">
    <property type="term" value="F:glycosyltransferase activity"/>
    <property type="evidence" value="ECO:0007669"/>
    <property type="project" value="UniProtKB-KW"/>
</dbReference>
<dbReference type="InterPro" id="IPR033432">
    <property type="entry name" value="GH94_catalytic"/>
</dbReference>
<dbReference type="SUPFAM" id="SSF48208">
    <property type="entry name" value="Six-hairpin glycosidases"/>
    <property type="match status" value="1"/>
</dbReference>
<dbReference type="EMBL" id="FNID01000013">
    <property type="protein sequence ID" value="SDN19142.1"/>
    <property type="molecule type" value="Genomic_DNA"/>
</dbReference>